<sequence>MIETLIVPGLNGSPEGHWQWHWAEEDRHAELVEQESFSRPVLVDWLHSLEARIEASAPGVILVAHSLGCALVAALAGRPAASHVGGALLVAPADLEALADSHPTVRSFAAAPEGPLPFASILVGSRDDPFMRFSQAERQAKLWGSALIDLGSAGHINIASGFGPWPDAPVLADGLRGRPAAPVARRRAARGAGIGPSGTEDRGRASAAAIRA</sequence>
<gene>
    <name evidence="2" type="ORF">GCM10011390_08210</name>
</gene>
<dbReference type="InterPro" id="IPR029058">
    <property type="entry name" value="AB_hydrolase_fold"/>
</dbReference>
<dbReference type="SUPFAM" id="SSF53474">
    <property type="entry name" value="alpha/beta-Hydrolases"/>
    <property type="match status" value="1"/>
</dbReference>
<proteinExistence type="predicted"/>
<evidence type="ECO:0000256" key="1">
    <source>
        <dbReference type="SAM" id="MobiDB-lite"/>
    </source>
</evidence>
<comment type="caution">
    <text evidence="2">The sequence shown here is derived from an EMBL/GenBank/DDBJ whole genome shotgun (WGS) entry which is preliminary data.</text>
</comment>
<dbReference type="Pfam" id="PF06821">
    <property type="entry name" value="Ser_hydrolase"/>
    <property type="match status" value="1"/>
</dbReference>
<reference evidence="2" key="1">
    <citation type="journal article" date="2014" name="Int. J. Syst. Evol. Microbiol.">
        <title>Complete genome sequence of Corynebacterium casei LMG S-19264T (=DSM 44701T), isolated from a smear-ripened cheese.</title>
        <authorList>
            <consortium name="US DOE Joint Genome Institute (JGI-PGF)"/>
            <person name="Walter F."/>
            <person name="Albersmeier A."/>
            <person name="Kalinowski J."/>
            <person name="Ruckert C."/>
        </authorList>
    </citation>
    <scope>NUCLEOTIDE SEQUENCE</scope>
    <source>
        <strain evidence="2">CGMCC 1.15367</strain>
    </source>
</reference>
<evidence type="ECO:0000313" key="2">
    <source>
        <dbReference type="EMBL" id="GGD91831.1"/>
    </source>
</evidence>
<evidence type="ECO:0000313" key="3">
    <source>
        <dbReference type="Proteomes" id="UP000644699"/>
    </source>
</evidence>
<reference evidence="2" key="2">
    <citation type="submission" date="2020-09" db="EMBL/GenBank/DDBJ databases">
        <authorList>
            <person name="Sun Q."/>
            <person name="Zhou Y."/>
        </authorList>
    </citation>
    <scope>NUCLEOTIDE SEQUENCE</scope>
    <source>
        <strain evidence="2">CGMCC 1.15367</strain>
    </source>
</reference>
<organism evidence="2 3">
    <name type="scientific">Aureimonas endophytica</name>
    <dbReference type="NCBI Taxonomy" id="2027858"/>
    <lineage>
        <taxon>Bacteria</taxon>
        <taxon>Pseudomonadati</taxon>
        <taxon>Pseudomonadota</taxon>
        <taxon>Alphaproteobacteria</taxon>
        <taxon>Hyphomicrobiales</taxon>
        <taxon>Aurantimonadaceae</taxon>
        <taxon>Aureimonas</taxon>
    </lineage>
</organism>
<name>A0A916ZE75_9HYPH</name>
<dbReference type="EMBL" id="BMIQ01000001">
    <property type="protein sequence ID" value="GGD91831.1"/>
    <property type="molecule type" value="Genomic_DNA"/>
</dbReference>
<dbReference type="AlphaFoldDB" id="A0A916ZE75"/>
<dbReference type="Proteomes" id="UP000644699">
    <property type="component" value="Unassembled WGS sequence"/>
</dbReference>
<dbReference type="RefSeq" id="WP_188906916.1">
    <property type="nucleotide sequence ID" value="NZ_BMIQ01000001.1"/>
</dbReference>
<feature type="region of interest" description="Disordered" evidence="1">
    <location>
        <begin position="187"/>
        <end position="212"/>
    </location>
</feature>
<accession>A0A916ZE75</accession>
<dbReference type="Gene3D" id="3.40.50.1820">
    <property type="entry name" value="alpha/beta hydrolase"/>
    <property type="match status" value="1"/>
</dbReference>
<dbReference type="GO" id="GO:0016787">
    <property type="term" value="F:hydrolase activity"/>
    <property type="evidence" value="ECO:0007669"/>
    <property type="project" value="InterPro"/>
</dbReference>
<keyword evidence="3" id="KW-1185">Reference proteome</keyword>
<protein>
    <submittedName>
        <fullName evidence="2">Esterase</fullName>
    </submittedName>
</protein>
<dbReference type="InterPro" id="IPR010662">
    <property type="entry name" value="RBBP9/YdeN"/>
</dbReference>